<comment type="caution">
    <text evidence="2">The sequence shown here is derived from an EMBL/GenBank/DDBJ whole genome shotgun (WGS) entry which is preliminary data.</text>
</comment>
<dbReference type="Proteomes" id="UP000050417">
    <property type="component" value="Unassembled WGS sequence"/>
</dbReference>
<dbReference type="AlphaFoldDB" id="A0A0P6XWY8"/>
<dbReference type="PANTHER" id="PTHR30336">
    <property type="entry name" value="INNER MEMBRANE PROTEIN, PROBABLE PERMEASE"/>
    <property type="match status" value="1"/>
</dbReference>
<dbReference type="EMBL" id="LGCL01000021">
    <property type="protein sequence ID" value="KPL77917.1"/>
    <property type="molecule type" value="Genomic_DNA"/>
</dbReference>
<dbReference type="InterPro" id="IPR051599">
    <property type="entry name" value="Cell_Envelope_Assoc"/>
</dbReference>
<dbReference type="CDD" id="cd06259">
    <property type="entry name" value="YdcF-like"/>
    <property type="match status" value="1"/>
</dbReference>
<dbReference type="PANTHER" id="PTHR30336:SF6">
    <property type="entry name" value="INTEGRAL MEMBRANE PROTEIN"/>
    <property type="match status" value="1"/>
</dbReference>
<gene>
    <name evidence="2" type="ORF">ADN00_08405</name>
</gene>
<feature type="domain" description="DUF218" evidence="1">
    <location>
        <begin position="51"/>
        <end position="173"/>
    </location>
</feature>
<sequence>MVKKMLWNIVKIGVLLVISVAALFGVTRLIVIAATSASIKSQTSNLSPAPVAIVFGAGLTRDGLPTPVLRDRVKAAADLYFEGKVQKLLMSGDNRFENYNEPQAMWEYAIQLGVPPEDIVQDFAGRRTYDTCYRARHIFGVKNAILVTQQFHLPRALYLCKNMGIQSTGYASDLRNYSRTSRAIWSIREIPATATAIFDVWIRKPIPVLGPQEKISD</sequence>
<dbReference type="GO" id="GO:0005886">
    <property type="term" value="C:plasma membrane"/>
    <property type="evidence" value="ECO:0007669"/>
    <property type="project" value="TreeGrafter"/>
</dbReference>
<dbReference type="STRING" id="1134406.ADN00_08405"/>
<evidence type="ECO:0000313" key="2">
    <source>
        <dbReference type="EMBL" id="KPL77917.1"/>
    </source>
</evidence>
<accession>A0A0P6XWY8</accession>
<evidence type="ECO:0000313" key="3">
    <source>
        <dbReference type="Proteomes" id="UP000050417"/>
    </source>
</evidence>
<keyword evidence="3" id="KW-1185">Reference proteome</keyword>
<dbReference type="Pfam" id="PF02698">
    <property type="entry name" value="DUF218"/>
    <property type="match status" value="1"/>
</dbReference>
<proteinExistence type="predicted"/>
<protein>
    <submittedName>
        <fullName evidence="2">Membrane protein</fullName>
    </submittedName>
</protein>
<reference evidence="2 3" key="1">
    <citation type="submission" date="2015-07" db="EMBL/GenBank/DDBJ databases">
        <title>Genome sequence of Ornatilinea apprima DSM 23815.</title>
        <authorList>
            <person name="Hemp J."/>
            <person name="Ward L.M."/>
            <person name="Pace L.A."/>
            <person name="Fischer W.W."/>
        </authorList>
    </citation>
    <scope>NUCLEOTIDE SEQUENCE [LARGE SCALE GENOMIC DNA]</scope>
    <source>
        <strain evidence="2 3">P3M-1</strain>
    </source>
</reference>
<evidence type="ECO:0000259" key="1">
    <source>
        <dbReference type="Pfam" id="PF02698"/>
    </source>
</evidence>
<organism evidence="2 3">
    <name type="scientific">Ornatilinea apprima</name>
    <dbReference type="NCBI Taxonomy" id="1134406"/>
    <lineage>
        <taxon>Bacteria</taxon>
        <taxon>Bacillati</taxon>
        <taxon>Chloroflexota</taxon>
        <taxon>Anaerolineae</taxon>
        <taxon>Anaerolineales</taxon>
        <taxon>Anaerolineaceae</taxon>
        <taxon>Ornatilinea</taxon>
    </lineage>
</organism>
<name>A0A0P6XWY8_9CHLR</name>
<dbReference type="InterPro" id="IPR003848">
    <property type="entry name" value="DUF218"/>
</dbReference>